<dbReference type="SUPFAM" id="SSF103473">
    <property type="entry name" value="MFS general substrate transporter"/>
    <property type="match status" value="1"/>
</dbReference>
<dbReference type="InterPro" id="IPR020846">
    <property type="entry name" value="MFS_dom"/>
</dbReference>
<keyword evidence="7 8" id="KW-0472">Membrane</keyword>
<dbReference type="PANTHER" id="PTHR43271">
    <property type="entry name" value="BLL2771 PROTEIN"/>
    <property type="match status" value="1"/>
</dbReference>
<protein>
    <submittedName>
        <fullName evidence="10">Inner membrane transport protein ynfM</fullName>
    </submittedName>
</protein>
<evidence type="ECO:0000313" key="10">
    <source>
        <dbReference type="EMBL" id="STY87654.1"/>
    </source>
</evidence>
<accession>A0A378PLL0</accession>
<evidence type="ECO:0000256" key="2">
    <source>
        <dbReference type="ARBA" id="ARBA00008335"/>
    </source>
</evidence>
<dbReference type="InterPro" id="IPR036259">
    <property type="entry name" value="MFS_trans_sf"/>
</dbReference>
<evidence type="ECO:0000256" key="1">
    <source>
        <dbReference type="ARBA" id="ARBA00004651"/>
    </source>
</evidence>
<dbReference type="GO" id="GO:0005886">
    <property type="term" value="C:plasma membrane"/>
    <property type="evidence" value="ECO:0007669"/>
    <property type="project" value="UniProtKB-SubCell"/>
</dbReference>
<dbReference type="Proteomes" id="UP000255102">
    <property type="component" value="Unassembled WGS sequence"/>
</dbReference>
<dbReference type="PROSITE" id="PS00216">
    <property type="entry name" value="SUGAR_TRANSPORT_1"/>
    <property type="match status" value="1"/>
</dbReference>
<feature type="transmembrane region" description="Helical" evidence="8">
    <location>
        <begin position="63"/>
        <end position="81"/>
    </location>
</feature>
<keyword evidence="6 8" id="KW-1133">Transmembrane helix</keyword>
<feature type="transmembrane region" description="Helical" evidence="8">
    <location>
        <begin position="34"/>
        <end position="56"/>
    </location>
</feature>
<feature type="domain" description="Major facilitator superfamily (MFS) profile" evidence="9">
    <location>
        <begin position="1"/>
        <end position="121"/>
    </location>
</feature>
<dbReference type="EMBL" id="UGPW01000001">
    <property type="protein sequence ID" value="STY87654.1"/>
    <property type="molecule type" value="Genomic_DNA"/>
</dbReference>
<evidence type="ECO:0000313" key="11">
    <source>
        <dbReference type="Proteomes" id="UP000255102"/>
    </source>
</evidence>
<dbReference type="Gene3D" id="1.20.1250.20">
    <property type="entry name" value="MFS general substrate transporter like domains"/>
    <property type="match status" value="1"/>
</dbReference>
<evidence type="ECO:0000256" key="4">
    <source>
        <dbReference type="ARBA" id="ARBA00022475"/>
    </source>
</evidence>
<dbReference type="Pfam" id="PF07690">
    <property type="entry name" value="MFS_1"/>
    <property type="match status" value="1"/>
</dbReference>
<keyword evidence="4" id="KW-1003">Cell membrane</keyword>
<evidence type="ECO:0000259" key="9">
    <source>
        <dbReference type="PROSITE" id="PS50850"/>
    </source>
</evidence>
<organism evidence="10 11">
    <name type="scientific">Moraxella ovis</name>
    <dbReference type="NCBI Taxonomy" id="29433"/>
    <lineage>
        <taxon>Bacteria</taxon>
        <taxon>Pseudomonadati</taxon>
        <taxon>Pseudomonadota</taxon>
        <taxon>Gammaproteobacteria</taxon>
        <taxon>Moraxellales</taxon>
        <taxon>Moraxellaceae</taxon>
        <taxon>Moraxella</taxon>
    </lineage>
</organism>
<evidence type="ECO:0000256" key="7">
    <source>
        <dbReference type="ARBA" id="ARBA00023136"/>
    </source>
</evidence>
<keyword evidence="5 8" id="KW-0812">Transmembrane</keyword>
<comment type="subcellular location">
    <subcellularLocation>
        <location evidence="1">Cell membrane</location>
        <topology evidence="1">Multi-pass membrane protein</topology>
    </subcellularLocation>
</comment>
<name>A0A378PLL0_9GAMM</name>
<dbReference type="PROSITE" id="PS50850">
    <property type="entry name" value="MFS"/>
    <property type="match status" value="1"/>
</dbReference>
<sequence>MIAMIGMFAFLQVYAIQAILPTLIRHFATTEVEVGLAVGMTVMAVALVSPFMGMLSDAIGRKVFMVGCLLLLAIPTALMGMTESINQVKLLRFLQGLCVPGITVVTIAYVSEEFADDVAEC</sequence>
<evidence type="ECO:0000256" key="8">
    <source>
        <dbReference type="SAM" id="Phobius"/>
    </source>
</evidence>
<evidence type="ECO:0000256" key="6">
    <source>
        <dbReference type="ARBA" id="ARBA00022989"/>
    </source>
</evidence>
<dbReference type="InterPro" id="IPR011701">
    <property type="entry name" value="MFS"/>
</dbReference>
<keyword evidence="3" id="KW-0813">Transport</keyword>
<comment type="similarity">
    <text evidence="2">Belongs to the major facilitator superfamily.</text>
</comment>
<dbReference type="PANTHER" id="PTHR43271:SF2">
    <property type="entry name" value="BLL2771 PROTEIN"/>
    <property type="match status" value="1"/>
</dbReference>
<dbReference type="GO" id="GO:0022857">
    <property type="term" value="F:transmembrane transporter activity"/>
    <property type="evidence" value="ECO:0007669"/>
    <property type="project" value="InterPro"/>
</dbReference>
<dbReference type="InterPro" id="IPR005829">
    <property type="entry name" value="Sugar_transporter_CS"/>
</dbReference>
<reference evidence="10 11" key="1">
    <citation type="submission" date="2018-06" db="EMBL/GenBank/DDBJ databases">
        <authorList>
            <consortium name="Pathogen Informatics"/>
            <person name="Doyle S."/>
        </authorList>
    </citation>
    <scope>NUCLEOTIDE SEQUENCE [LARGE SCALE GENOMIC DNA]</scope>
    <source>
        <strain evidence="10 11">NCTC11227</strain>
    </source>
</reference>
<evidence type="ECO:0000256" key="5">
    <source>
        <dbReference type="ARBA" id="ARBA00022692"/>
    </source>
</evidence>
<gene>
    <name evidence="10" type="primary">ynfM_2</name>
    <name evidence="10" type="ORF">NCTC11227_01673</name>
</gene>
<dbReference type="AlphaFoldDB" id="A0A378PLL0"/>
<proteinExistence type="inferred from homology"/>
<evidence type="ECO:0000256" key="3">
    <source>
        <dbReference type="ARBA" id="ARBA00022448"/>
    </source>
</evidence>